<evidence type="ECO:0000313" key="5">
    <source>
        <dbReference type="Proteomes" id="UP001070176"/>
    </source>
</evidence>
<dbReference type="EC" id="2.4.-.-" evidence="4"/>
<dbReference type="GO" id="GO:0016757">
    <property type="term" value="F:glycosyltransferase activity"/>
    <property type="evidence" value="ECO:0007669"/>
    <property type="project" value="UniProtKB-KW"/>
</dbReference>
<keyword evidence="1 4" id="KW-0328">Glycosyltransferase</keyword>
<dbReference type="Proteomes" id="UP001070176">
    <property type="component" value="Unassembled WGS sequence"/>
</dbReference>
<dbReference type="PANTHER" id="PTHR22916:SF51">
    <property type="entry name" value="GLYCOSYLTRANSFERASE EPSH-RELATED"/>
    <property type="match status" value="1"/>
</dbReference>
<accession>A0ABT3Y047</accession>
<evidence type="ECO:0000313" key="4">
    <source>
        <dbReference type="EMBL" id="MCX8531513.1"/>
    </source>
</evidence>
<gene>
    <name evidence="4" type="ORF">OEA66_03980</name>
</gene>
<dbReference type="Gene3D" id="3.90.550.10">
    <property type="entry name" value="Spore Coat Polysaccharide Biosynthesis Protein SpsA, Chain A"/>
    <property type="match status" value="1"/>
</dbReference>
<organism evidence="4 5">
    <name type="scientific">Chryseobacterium luquanense</name>
    <dbReference type="NCBI Taxonomy" id="2983766"/>
    <lineage>
        <taxon>Bacteria</taxon>
        <taxon>Pseudomonadati</taxon>
        <taxon>Bacteroidota</taxon>
        <taxon>Flavobacteriia</taxon>
        <taxon>Flavobacteriales</taxon>
        <taxon>Weeksellaceae</taxon>
        <taxon>Chryseobacterium group</taxon>
        <taxon>Chryseobacterium</taxon>
    </lineage>
</organism>
<dbReference type="PANTHER" id="PTHR22916">
    <property type="entry name" value="GLYCOSYLTRANSFERASE"/>
    <property type="match status" value="1"/>
</dbReference>
<dbReference type="InterPro" id="IPR029044">
    <property type="entry name" value="Nucleotide-diphossugar_trans"/>
</dbReference>
<keyword evidence="5" id="KW-1185">Reference proteome</keyword>
<evidence type="ECO:0000256" key="2">
    <source>
        <dbReference type="ARBA" id="ARBA00022679"/>
    </source>
</evidence>
<dbReference type="Pfam" id="PF00535">
    <property type="entry name" value="Glycos_transf_2"/>
    <property type="match status" value="1"/>
</dbReference>
<feature type="domain" description="Glycosyltransferase 2-like" evidence="3">
    <location>
        <begin position="9"/>
        <end position="171"/>
    </location>
</feature>
<keyword evidence="2 4" id="KW-0808">Transferase</keyword>
<evidence type="ECO:0000259" key="3">
    <source>
        <dbReference type="Pfam" id="PF00535"/>
    </source>
</evidence>
<proteinExistence type="predicted"/>
<evidence type="ECO:0000256" key="1">
    <source>
        <dbReference type="ARBA" id="ARBA00022676"/>
    </source>
</evidence>
<name>A0ABT3Y047_9FLAO</name>
<dbReference type="InterPro" id="IPR001173">
    <property type="entry name" value="Glyco_trans_2-like"/>
</dbReference>
<comment type="caution">
    <text evidence="4">The sequence shown here is derived from an EMBL/GenBank/DDBJ whole genome shotgun (WGS) entry which is preliminary data.</text>
</comment>
<dbReference type="EMBL" id="JAOVZV010000002">
    <property type="protein sequence ID" value="MCX8531513.1"/>
    <property type="molecule type" value="Genomic_DNA"/>
</dbReference>
<dbReference type="CDD" id="cd00761">
    <property type="entry name" value="Glyco_tranf_GTA_type"/>
    <property type="match status" value="1"/>
</dbReference>
<dbReference type="SUPFAM" id="SSF53448">
    <property type="entry name" value="Nucleotide-diphospho-sugar transferases"/>
    <property type="match status" value="1"/>
</dbReference>
<protein>
    <submittedName>
        <fullName evidence="4">Glycosyltransferase</fullName>
        <ecNumber evidence="4">2.4.-.-</ecNumber>
    </submittedName>
</protein>
<reference evidence="4" key="1">
    <citation type="submission" date="2022-10" db="EMBL/GenBank/DDBJ databases">
        <title>Chryseobacterium sp. nov., a novel bacterial species.</title>
        <authorList>
            <person name="Cao Y."/>
        </authorList>
    </citation>
    <scope>NUCLEOTIDE SEQUENCE</scope>
    <source>
        <strain evidence="4">KC 927</strain>
    </source>
</reference>
<dbReference type="RefSeq" id="WP_267280162.1">
    <property type="nucleotide sequence ID" value="NZ_JAOVZV010000002.1"/>
</dbReference>
<sequence length="332" mass="38685">MDKYYSMLSIIVPVYNVEKYIDQCVNSVLQQSYENFEIILVNDGSPDNCPAICDQYALKDSRIKVIHKKNGGLSDARNFGIREAKGAYILFLDSDDYYNDTDFLLNVSNVISSFKNVDVINFGFLKYYELSNRYVPDGRDYSIVKSESESNREYIKKMLKNDLFIASAWNKCVKKDFILEHDLFFEKGIKSEDMSWCGNILFLMPSMTSLDTQPYVYRQDRVDSITSTVNGIHLNDIINMLKMALVKSQKLNLEDKYKYLSFFAVQYLTLLYNFSISKEKSVKKLHKDVYELKSILKNDLNPKVKKANLFIKLVGFRLTSLLLRMYVLKTRK</sequence>